<comment type="caution">
    <text evidence="2">The sequence shown here is derived from an EMBL/GenBank/DDBJ whole genome shotgun (WGS) entry which is preliminary data.</text>
</comment>
<evidence type="ECO:0000256" key="1">
    <source>
        <dbReference type="SAM" id="Phobius"/>
    </source>
</evidence>
<dbReference type="EMBL" id="WKPJ01000023">
    <property type="protein sequence ID" value="MSA90296.1"/>
    <property type="molecule type" value="Genomic_DNA"/>
</dbReference>
<accession>A0A6N7SAI2</accession>
<dbReference type="Proteomes" id="UP000480929">
    <property type="component" value="Unassembled WGS sequence"/>
</dbReference>
<keyword evidence="5" id="KW-1185">Reference proteome</keyword>
<dbReference type="AlphaFoldDB" id="A0A6N7SAI2"/>
<dbReference type="GeneID" id="42458377"/>
<dbReference type="RefSeq" id="WP_147612122.1">
    <property type="nucleotide sequence ID" value="NZ_CABKSC010000001.1"/>
</dbReference>
<keyword evidence="1" id="KW-1133">Transmembrane helix</keyword>
<gene>
    <name evidence="3" type="ORF">GKD88_12935</name>
    <name evidence="2" type="ORF">GKE08_13265</name>
</gene>
<sequence>MPKETVPNPHNGLLIRNWTDPTKSNPTLAMLPIFVPILSTAGEGVRRVFDFSISDCVNAVVLAVAFHVRSRTERVKSDGIFEFFLMTELFFSWFIVLPPWIIENNAAVKLVRNLKCKHIKPTVGFYFG</sequence>
<dbReference type="Proteomes" id="UP000433575">
    <property type="component" value="Unassembled WGS sequence"/>
</dbReference>
<reference evidence="4 5" key="1">
    <citation type="journal article" date="2019" name="Nat. Med.">
        <title>A library of human gut bacterial isolates paired with longitudinal multiomics data enables mechanistic microbiome research.</title>
        <authorList>
            <person name="Poyet M."/>
            <person name="Groussin M."/>
            <person name="Gibbons S.M."/>
            <person name="Avila-Pacheco J."/>
            <person name="Jiang X."/>
            <person name="Kearney S.M."/>
            <person name="Perrotta A.R."/>
            <person name="Berdy B."/>
            <person name="Zhao S."/>
            <person name="Lieberman T.D."/>
            <person name="Swanson P.K."/>
            <person name="Smith M."/>
            <person name="Roesemann S."/>
            <person name="Alexander J.E."/>
            <person name="Rich S.A."/>
            <person name="Livny J."/>
            <person name="Vlamakis H."/>
            <person name="Clish C."/>
            <person name="Bullock K."/>
            <person name="Deik A."/>
            <person name="Scott J."/>
            <person name="Pierce K.A."/>
            <person name="Xavier R.J."/>
            <person name="Alm E.J."/>
        </authorList>
    </citation>
    <scope>NUCLEOTIDE SEQUENCE [LARGE SCALE GENOMIC DNA]</scope>
    <source>
        <strain evidence="2 4">BIOML-A4</strain>
        <strain evidence="3 5">BIOML-A5</strain>
    </source>
</reference>
<evidence type="ECO:0000313" key="3">
    <source>
        <dbReference type="EMBL" id="MSC34026.1"/>
    </source>
</evidence>
<proteinExistence type="predicted"/>
<organism evidence="2 4">
    <name type="scientific">Holdemania massiliensis</name>
    <dbReference type="NCBI Taxonomy" id="1468449"/>
    <lineage>
        <taxon>Bacteria</taxon>
        <taxon>Bacillati</taxon>
        <taxon>Bacillota</taxon>
        <taxon>Erysipelotrichia</taxon>
        <taxon>Erysipelotrichales</taxon>
        <taxon>Erysipelotrichaceae</taxon>
        <taxon>Holdemania</taxon>
    </lineage>
</organism>
<keyword evidence="1" id="KW-0812">Transmembrane</keyword>
<evidence type="ECO:0000313" key="4">
    <source>
        <dbReference type="Proteomes" id="UP000433575"/>
    </source>
</evidence>
<evidence type="ECO:0000313" key="5">
    <source>
        <dbReference type="Proteomes" id="UP000480929"/>
    </source>
</evidence>
<evidence type="ECO:0000313" key="2">
    <source>
        <dbReference type="EMBL" id="MSA90296.1"/>
    </source>
</evidence>
<keyword evidence="1" id="KW-0472">Membrane</keyword>
<protein>
    <submittedName>
        <fullName evidence="2">Uncharacterized protein</fullName>
    </submittedName>
</protein>
<feature type="transmembrane region" description="Helical" evidence="1">
    <location>
        <begin position="80"/>
        <end position="102"/>
    </location>
</feature>
<dbReference type="EMBL" id="WKPI01000025">
    <property type="protein sequence ID" value="MSC34026.1"/>
    <property type="molecule type" value="Genomic_DNA"/>
</dbReference>
<name>A0A6N7SAI2_9FIRM</name>